<organism evidence="2 3">
    <name type="scientific">Aquibium pacificus</name>
    <dbReference type="NCBI Taxonomy" id="3153579"/>
    <lineage>
        <taxon>Bacteria</taxon>
        <taxon>Pseudomonadati</taxon>
        <taxon>Pseudomonadota</taxon>
        <taxon>Alphaproteobacteria</taxon>
        <taxon>Hyphomicrobiales</taxon>
        <taxon>Phyllobacteriaceae</taxon>
        <taxon>Aquibium</taxon>
    </lineage>
</organism>
<sequence length="246" mass="27410">MGVHFLDAAGPDGVRIYAIGDVHGRLDLLRRMHAIIRDEIEQDRPADWRIVHLGDYVDRGPDSAGVLDFLTHAVASDERNVALAGNHDLGFLQFLAEPDPGGLFANFGGRETAAAYGVFITGRDRRGFVDAHRELCQAVPREHVGFLSVRPYSVSFGDFFFCHAGIRPGIPLERQNPHDLVWIRNDFLDWPHLHPKVIVHGHTPHHEPQLMPNRVNVDTLAYQSGRLTALVIEGTQKRLISASAES</sequence>
<keyword evidence="3" id="KW-1185">Reference proteome</keyword>
<dbReference type="PANTHER" id="PTHR42850:SF4">
    <property type="entry name" value="ZINC-DEPENDENT ENDOPOLYPHOSPHATASE"/>
    <property type="match status" value="1"/>
</dbReference>
<dbReference type="InterPro" id="IPR029052">
    <property type="entry name" value="Metallo-depent_PP-like"/>
</dbReference>
<gene>
    <name evidence="2" type="ORF">ABGN05_02685</name>
</gene>
<protein>
    <submittedName>
        <fullName evidence="2">Metallophosphoesterase</fullName>
    </submittedName>
</protein>
<evidence type="ECO:0000313" key="2">
    <source>
        <dbReference type="EMBL" id="MEX0404563.1"/>
    </source>
</evidence>
<proteinExistence type="predicted"/>
<evidence type="ECO:0000313" key="3">
    <source>
        <dbReference type="Proteomes" id="UP001556692"/>
    </source>
</evidence>
<feature type="domain" description="Calcineurin-like phosphoesterase" evidence="1">
    <location>
        <begin position="15"/>
        <end position="214"/>
    </location>
</feature>
<accession>A0ABV3SCV3</accession>
<dbReference type="Proteomes" id="UP001556692">
    <property type="component" value="Unassembled WGS sequence"/>
</dbReference>
<dbReference type="Pfam" id="PF00149">
    <property type="entry name" value="Metallophos"/>
    <property type="match status" value="1"/>
</dbReference>
<dbReference type="PANTHER" id="PTHR42850">
    <property type="entry name" value="METALLOPHOSPHOESTERASE"/>
    <property type="match status" value="1"/>
</dbReference>
<dbReference type="RefSeq" id="WP_367952448.1">
    <property type="nucleotide sequence ID" value="NZ_JBDPGJ010000001.1"/>
</dbReference>
<name>A0ABV3SCV3_9HYPH</name>
<dbReference type="EMBL" id="JBDPGJ010000001">
    <property type="protein sequence ID" value="MEX0404563.1"/>
    <property type="molecule type" value="Genomic_DNA"/>
</dbReference>
<reference evidence="2 3" key="1">
    <citation type="submission" date="2024-05" db="EMBL/GenBank/DDBJ databases">
        <authorList>
            <person name="Jiang F."/>
        </authorList>
    </citation>
    <scope>NUCLEOTIDE SEQUENCE [LARGE SCALE GENOMIC DNA]</scope>
    <source>
        <strain evidence="2 3">LZ166</strain>
    </source>
</reference>
<comment type="caution">
    <text evidence="2">The sequence shown here is derived from an EMBL/GenBank/DDBJ whole genome shotgun (WGS) entry which is preliminary data.</text>
</comment>
<dbReference type="SUPFAM" id="SSF56300">
    <property type="entry name" value="Metallo-dependent phosphatases"/>
    <property type="match status" value="1"/>
</dbReference>
<evidence type="ECO:0000259" key="1">
    <source>
        <dbReference type="Pfam" id="PF00149"/>
    </source>
</evidence>
<dbReference type="InterPro" id="IPR004843">
    <property type="entry name" value="Calcineurin-like_PHP"/>
</dbReference>
<dbReference type="Gene3D" id="3.60.21.10">
    <property type="match status" value="1"/>
</dbReference>
<dbReference type="InterPro" id="IPR050126">
    <property type="entry name" value="Ap4A_hydrolase"/>
</dbReference>